<sequence>MEIKTSTGLCGEVDIPGDKSISHRSVMFGALAKGTTEITHFLQGADCLSTISCFREMGIEIENTADKILVHGKGLHGLSAPRRTLNVGNSGTTTRLISGILAGQGFESLLSGDDSLNSRPMNRIIRPLKEMGAEIESIDGSGCAPLRIRPGVLHSIDYTSTVASAQVKSAILLAGLYASGTTSVTEPVLSRNHTELMLNSFGADVAAVIHKDGSATASVRPCEELFAQKIKVPGDISSAAYFIAAGLIVPHSELLIKNVGINPTRAGLLDVVKAMGADITYLNVNSDSGEPTADLLVRSSSLKAVTVEGAAIPTLIDEIPMIAVLAAFADGTTVIRDAAELKVKETDRIKTTTEALLNMGADVTPTEDGMIIRGGNPIHGGQIDSFLDHRIAMAFAVAGLAADGLTTIKDSQCVDVSYPGFFETLQRLQGKANEN</sequence>
<comment type="subunit">
    <text evidence="7">Monomer.</text>
</comment>
<comment type="catalytic activity">
    <reaction evidence="6">
        <text>3-phosphoshikimate + phosphoenolpyruvate = 5-O-(1-carboxyvinyl)-3-phosphoshikimate + phosphate</text>
        <dbReference type="Rhea" id="RHEA:21256"/>
        <dbReference type="ChEBI" id="CHEBI:43474"/>
        <dbReference type="ChEBI" id="CHEBI:57701"/>
        <dbReference type="ChEBI" id="CHEBI:58702"/>
        <dbReference type="ChEBI" id="CHEBI:145989"/>
        <dbReference type="EC" id="2.5.1.19"/>
    </reaction>
    <physiologicalReaction direction="left-to-right" evidence="6">
        <dbReference type="Rhea" id="RHEA:21257"/>
    </physiologicalReaction>
</comment>
<organism evidence="9 10">
    <name type="scientific">Bariatricus massiliensis</name>
    <dbReference type="NCBI Taxonomy" id="1745713"/>
    <lineage>
        <taxon>Bacteria</taxon>
        <taxon>Bacillati</taxon>
        <taxon>Bacillota</taxon>
        <taxon>Clostridia</taxon>
        <taxon>Lachnospirales</taxon>
        <taxon>Lachnospiraceae</taxon>
        <taxon>Bariatricus</taxon>
    </lineage>
</organism>
<accession>A0ABS8DES0</accession>
<evidence type="ECO:0000256" key="6">
    <source>
        <dbReference type="ARBA" id="ARBA00044633"/>
    </source>
</evidence>
<feature type="binding site" evidence="7">
    <location>
        <position position="164"/>
    </location>
    <ligand>
        <name>3-phosphoshikimate</name>
        <dbReference type="ChEBI" id="CHEBI:145989"/>
    </ligand>
</feature>
<feature type="domain" description="Enolpyruvate transferase" evidence="8">
    <location>
        <begin position="5"/>
        <end position="425"/>
    </location>
</feature>
<dbReference type="SUPFAM" id="SSF55205">
    <property type="entry name" value="EPT/RTPC-like"/>
    <property type="match status" value="1"/>
</dbReference>
<dbReference type="NCBIfam" id="TIGR01356">
    <property type="entry name" value="aroA"/>
    <property type="match status" value="1"/>
</dbReference>
<feature type="binding site" evidence="7">
    <location>
        <position position="348"/>
    </location>
    <ligand>
        <name>phosphoenolpyruvate</name>
        <dbReference type="ChEBI" id="CHEBI:58702"/>
    </ligand>
</feature>
<dbReference type="Proteomes" id="UP001299546">
    <property type="component" value="Unassembled WGS sequence"/>
</dbReference>
<feature type="binding site" evidence="7">
    <location>
        <position position="317"/>
    </location>
    <ligand>
        <name>3-phosphoshikimate</name>
        <dbReference type="ChEBI" id="CHEBI:145989"/>
    </ligand>
</feature>
<dbReference type="PIRSF" id="PIRSF000505">
    <property type="entry name" value="EPSPS"/>
    <property type="match status" value="1"/>
</dbReference>
<dbReference type="InterPro" id="IPR001986">
    <property type="entry name" value="Enolpyruvate_Tfrase_dom"/>
</dbReference>
<dbReference type="RefSeq" id="WP_066736061.1">
    <property type="nucleotide sequence ID" value="NZ_JAJCIQ010000002.1"/>
</dbReference>
<dbReference type="EMBL" id="JAJCIS010000002">
    <property type="protein sequence ID" value="MCB7386917.1"/>
    <property type="molecule type" value="Genomic_DNA"/>
</dbReference>
<dbReference type="Gene3D" id="3.65.10.10">
    <property type="entry name" value="Enolpyruvate transferase domain"/>
    <property type="match status" value="2"/>
</dbReference>
<name>A0ABS8DES0_9FIRM</name>
<dbReference type="PANTHER" id="PTHR21090:SF5">
    <property type="entry name" value="PENTAFUNCTIONAL AROM POLYPEPTIDE"/>
    <property type="match status" value="1"/>
</dbReference>
<comment type="caution">
    <text evidence="7">Lacks conserved residue(s) required for the propagation of feature annotation.</text>
</comment>
<evidence type="ECO:0000256" key="3">
    <source>
        <dbReference type="ARBA" id="ARBA00022605"/>
    </source>
</evidence>
<dbReference type="HAMAP" id="MF_00210">
    <property type="entry name" value="EPSP_synth"/>
    <property type="match status" value="1"/>
</dbReference>
<keyword evidence="5 7" id="KW-0057">Aromatic amino acid biosynthesis</keyword>
<dbReference type="GO" id="GO:0003866">
    <property type="term" value="F:3-phosphoshikimate 1-carboxyvinyltransferase activity"/>
    <property type="evidence" value="ECO:0007669"/>
    <property type="project" value="UniProtKB-EC"/>
</dbReference>
<feature type="binding site" evidence="7">
    <location>
        <position position="19"/>
    </location>
    <ligand>
        <name>3-phosphoshikimate</name>
        <dbReference type="ChEBI" id="CHEBI:145989"/>
    </ligand>
</feature>
<evidence type="ECO:0000256" key="2">
    <source>
        <dbReference type="ARBA" id="ARBA00009948"/>
    </source>
</evidence>
<keyword evidence="10" id="KW-1185">Reference proteome</keyword>
<evidence type="ECO:0000256" key="1">
    <source>
        <dbReference type="ARBA" id="ARBA00004811"/>
    </source>
</evidence>
<protein>
    <recommendedName>
        <fullName evidence="7">3-phosphoshikimate 1-carboxyvinyltransferase</fullName>
        <ecNumber evidence="7">2.5.1.19</ecNumber>
    </recommendedName>
    <alternativeName>
        <fullName evidence="7">5-enolpyruvylshikimate-3-phosphate synthase</fullName>
        <shortName evidence="7">EPSP synthase</shortName>
        <shortName evidence="7">EPSPS</shortName>
    </alternativeName>
</protein>
<feature type="binding site" evidence="7">
    <location>
        <position position="24"/>
    </location>
    <ligand>
        <name>3-phosphoshikimate</name>
        <dbReference type="ChEBI" id="CHEBI:145989"/>
    </ligand>
</feature>
<evidence type="ECO:0000256" key="7">
    <source>
        <dbReference type="HAMAP-Rule" id="MF_00210"/>
    </source>
</evidence>
<gene>
    <name evidence="7 9" type="primary">aroA</name>
    <name evidence="9" type="ORF">LIZ65_06415</name>
</gene>
<feature type="binding site" evidence="7">
    <location>
        <position position="19"/>
    </location>
    <ligand>
        <name>phosphoenolpyruvate</name>
        <dbReference type="ChEBI" id="CHEBI:58702"/>
    </ligand>
</feature>
<evidence type="ECO:0000313" key="10">
    <source>
        <dbReference type="Proteomes" id="UP001299546"/>
    </source>
</evidence>
<dbReference type="PROSITE" id="PS00885">
    <property type="entry name" value="EPSP_SYNTHASE_2"/>
    <property type="match status" value="1"/>
</dbReference>
<dbReference type="InterPro" id="IPR036968">
    <property type="entry name" value="Enolpyruvate_Tfrase_sf"/>
</dbReference>
<feature type="binding site" evidence="7">
    <location>
        <position position="91"/>
    </location>
    <ligand>
        <name>phosphoenolpyruvate</name>
        <dbReference type="ChEBI" id="CHEBI:58702"/>
    </ligand>
</feature>
<proteinExistence type="inferred from homology"/>
<keyword evidence="4 7" id="KW-0808">Transferase</keyword>
<keyword evidence="7" id="KW-0963">Cytoplasm</keyword>
<feature type="binding site" evidence="7">
    <location>
        <position position="119"/>
    </location>
    <ligand>
        <name>phosphoenolpyruvate</name>
        <dbReference type="ChEBI" id="CHEBI:58702"/>
    </ligand>
</feature>
<dbReference type="InterPro" id="IPR023193">
    <property type="entry name" value="EPSP_synthase_CS"/>
</dbReference>
<feature type="binding site" evidence="7">
    <location>
        <position position="390"/>
    </location>
    <ligand>
        <name>phosphoenolpyruvate</name>
        <dbReference type="ChEBI" id="CHEBI:58702"/>
    </ligand>
</feature>
<dbReference type="Pfam" id="PF00275">
    <property type="entry name" value="EPSP_synthase"/>
    <property type="match status" value="1"/>
</dbReference>
<evidence type="ECO:0000256" key="4">
    <source>
        <dbReference type="ARBA" id="ARBA00022679"/>
    </source>
</evidence>
<feature type="binding site" evidence="7">
    <location>
        <position position="20"/>
    </location>
    <ligand>
        <name>3-phosphoshikimate</name>
        <dbReference type="ChEBI" id="CHEBI:145989"/>
    </ligand>
</feature>
<keyword evidence="3 7" id="KW-0028">Amino-acid biosynthesis</keyword>
<dbReference type="CDD" id="cd01556">
    <property type="entry name" value="EPSP_synthase"/>
    <property type="match status" value="1"/>
</dbReference>
<reference evidence="9 10" key="1">
    <citation type="submission" date="2021-10" db="EMBL/GenBank/DDBJ databases">
        <title>Collection of gut derived symbiotic bacterial strains cultured from healthy donors.</title>
        <authorList>
            <person name="Lin H."/>
            <person name="Littmann E."/>
            <person name="Kohout C."/>
            <person name="Pamer E.G."/>
        </authorList>
    </citation>
    <scope>NUCLEOTIDE SEQUENCE [LARGE SCALE GENOMIC DNA]</scope>
    <source>
        <strain evidence="9 10">DFI.1.165</strain>
    </source>
</reference>
<feature type="binding site" evidence="7">
    <location>
        <position position="344"/>
    </location>
    <ligand>
        <name>3-phosphoshikimate</name>
        <dbReference type="ChEBI" id="CHEBI:145989"/>
    </ligand>
</feature>
<feature type="binding site" evidence="7">
    <location>
        <position position="166"/>
    </location>
    <ligand>
        <name>3-phosphoshikimate</name>
        <dbReference type="ChEBI" id="CHEBI:145989"/>
    </ligand>
</feature>
<dbReference type="PANTHER" id="PTHR21090">
    <property type="entry name" value="AROM/DEHYDROQUINATE SYNTHASE"/>
    <property type="match status" value="1"/>
</dbReference>
<comment type="pathway">
    <text evidence="1 7">Metabolic intermediate biosynthesis; chorismate biosynthesis; chorismate from D-erythrose 4-phosphate and phosphoenolpyruvate: step 6/7.</text>
</comment>
<comment type="subcellular location">
    <subcellularLocation>
        <location evidence="7">Cytoplasm</location>
    </subcellularLocation>
</comment>
<dbReference type="InterPro" id="IPR013792">
    <property type="entry name" value="RNA3'P_cycl/enolpyr_Trfase_a/b"/>
</dbReference>
<comment type="function">
    <text evidence="7">Catalyzes the transfer of the enolpyruvyl moiety of phosphoenolpyruvate (PEP) to the 5-hydroxyl of shikimate-3-phosphate (S3P) to produce enolpyruvyl shikimate-3-phosphate and inorganic phosphate.</text>
</comment>
<dbReference type="EC" id="2.5.1.19" evidence="7"/>
<evidence type="ECO:0000256" key="5">
    <source>
        <dbReference type="ARBA" id="ARBA00023141"/>
    </source>
</evidence>
<comment type="similarity">
    <text evidence="2 7">Belongs to the EPSP synthase family.</text>
</comment>
<dbReference type="PROSITE" id="PS00104">
    <property type="entry name" value="EPSP_SYNTHASE_1"/>
    <property type="match status" value="1"/>
</dbReference>
<evidence type="ECO:0000313" key="9">
    <source>
        <dbReference type="EMBL" id="MCB7386917.1"/>
    </source>
</evidence>
<feature type="binding site" evidence="7">
    <location>
        <position position="166"/>
    </location>
    <ligand>
        <name>phosphoenolpyruvate</name>
        <dbReference type="ChEBI" id="CHEBI:58702"/>
    </ligand>
</feature>
<dbReference type="InterPro" id="IPR006264">
    <property type="entry name" value="EPSP_synthase"/>
</dbReference>
<feature type="active site" description="Proton acceptor" evidence="7">
    <location>
        <position position="317"/>
    </location>
</feature>
<comment type="caution">
    <text evidence="9">The sequence shown here is derived from an EMBL/GenBank/DDBJ whole genome shotgun (WGS) entry which is preliminary data.</text>
</comment>
<evidence type="ECO:0000259" key="8">
    <source>
        <dbReference type="Pfam" id="PF00275"/>
    </source>
</evidence>